<dbReference type="Proteomes" id="UP000319213">
    <property type="component" value="Unassembled WGS sequence"/>
</dbReference>
<protein>
    <submittedName>
        <fullName evidence="8">EmrB/QacA subfamily drug resistance transporter</fullName>
    </submittedName>
</protein>
<dbReference type="InterPro" id="IPR036259">
    <property type="entry name" value="MFS_trans_sf"/>
</dbReference>
<dbReference type="PROSITE" id="PS50850">
    <property type="entry name" value="MFS"/>
    <property type="match status" value="1"/>
</dbReference>
<dbReference type="InterPro" id="IPR020846">
    <property type="entry name" value="MFS_dom"/>
</dbReference>
<feature type="transmembrane region" description="Helical" evidence="6">
    <location>
        <begin position="238"/>
        <end position="255"/>
    </location>
</feature>
<feature type="transmembrane region" description="Helical" evidence="6">
    <location>
        <begin position="480"/>
        <end position="503"/>
    </location>
</feature>
<evidence type="ECO:0000256" key="2">
    <source>
        <dbReference type="ARBA" id="ARBA00022692"/>
    </source>
</evidence>
<feature type="transmembrane region" description="Helical" evidence="6">
    <location>
        <begin position="57"/>
        <end position="75"/>
    </location>
</feature>
<gene>
    <name evidence="8" type="ORF">FHX40_1577</name>
</gene>
<feature type="transmembrane region" description="Helical" evidence="6">
    <location>
        <begin position="87"/>
        <end position="105"/>
    </location>
</feature>
<dbReference type="Gene3D" id="1.20.1250.20">
    <property type="entry name" value="MFS general substrate transporter like domains"/>
    <property type="match status" value="1"/>
</dbReference>
<dbReference type="Gene3D" id="1.20.1720.10">
    <property type="entry name" value="Multidrug resistance protein D"/>
    <property type="match status" value="1"/>
</dbReference>
<feature type="transmembrane region" description="Helical" evidence="6">
    <location>
        <begin position="111"/>
        <end position="134"/>
    </location>
</feature>
<keyword evidence="3 6" id="KW-1133">Transmembrane helix</keyword>
<evidence type="ECO:0000256" key="1">
    <source>
        <dbReference type="ARBA" id="ARBA00004651"/>
    </source>
</evidence>
<name>A0A543IWF1_9ACTN</name>
<feature type="domain" description="Major facilitator superfamily (MFS) profile" evidence="7">
    <location>
        <begin position="21"/>
        <end position="507"/>
    </location>
</feature>
<dbReference type="EMBL" id="VFPQ01000001">
    <property type="protein sequence ID" value="TQM74891.1"/>
    <property type="molecule type" value="Genomic_DNA"/>
</dbReference>
<comment type="caution">
    <text evidence="8">The sequence shown here is derived from an EMBL/GenBank/DDBJ whole genome shotgun (WGS) entry which is preliminary data.</text>
</comment>
<accession>A0A543IWF1</accession>
<feature type="region of interest" description="Disordered" evidence="5">
    <location>
        <begin position="580"/>
        <end position="609"/>
    </location>
</feature>
<feature type="transmembrane region" description="Helical" evidence="6">
    <location>
        <begin position="276"/>
        <end position="299"/>
    </location>
</feature>
<sequence length="609" mass="62917">MTDPAPVPPRSAAPRRSRWMALPVLCLAQVIVGLDQTVLHIAVPSLTWRLGADPSEAQWAIDAYTIALAALLLPAGRLGERLGRRPVLVLGLTLFALASLAGSQVDSVGPLIAARTAMGVGAAMIMPSALSLLVDLFPDRRERARVVGVWSAGIGVGVAAGPAVGGWVLENFWWGSILLVNVPICLLALVIVPILVPASRNPDIGALDPLGVMLGIAALTGLVWVIIEGPARGWTDPVVLGIAGAAAVSLIGLALRARGPRPLVDIRLLHGPRFAAAMTAIALTWFCLFGALFVVVQHLQTTLAMEPLEAGLHLLPLAAGLLAGLLLAAWLAGRDGEKTPAVLGLMLIAAAMAMLGSTTAASGYGQLAVALAVGGCGMAMAMRTTTEATLRAVPLAHANVAAAIGDAARQAGGALGVAVLGCLARIVYAGGMTPAASLVPAEGREAALGNVAVTVRLAAHMPESEAADLLTRSTAAYAHALSVAAWVAAAVALAAALTVAWWLPHQPARSRARTSPRTGKRLIHPQLQTLYLAALALRRSLDDGYLPPSHTLRHLARLTVRDAEGGVWLIEPSTGRFLRQEVADPHTFEPAELPDPLSSDPSPAEAGAR</sequence>
<dbReference type="Pfam" id="PF07690">
    <property type="entry name" value="MFS_1"/>
    <property type="match status" value="1"/>
</dbReference>
<keyword evidence="4 6" id="KW-0472">Membrane</keyword>
<keyword evidence="2 6" id="KW-0812">Transmembrane</keyword>
<evidence type="ECO:0000259" key="7">
    <source>
        <dbReference type="PROSITE" id="PS50850"/>
    </source>
</evidence>
<evidence type="ECO:0000313" key="8">
    <source>
        <dbReference type="EMBL" id="TQM74891.1"/>
    </source>
</evidence>
<feature type="transmembrane region" description="Helical" evidence="6">
    <location>
        <begin position="311"/>
        <end position="332"/>
    </location>
</feature>
<evidence type="ECO:0000256" key="3">
    <source>
        <dbReference type="ARBA" id="ARBA00022989"/>
    </source>
</evidence>
<comment type="subcellular location">
    <subcellularLocation>
        <location evidence="1">Cell membrane</location>
        <topology evidence="1">Multi-pass membrane protein</topology>
    </subcellularLocation>
</comment>
<feature type="compositionally biased region" description="Low complexity" evidence="5">
    <location>
        <begin position="590"/>
        <end position="609"/>
    </location>
</feature>
<dbReference type="AlphaFoldDB" id="A0A543IWF1"/>
<dbReference type="PANTHER" id="PTHR42718:SF42">
    <property type="entry name" value="EXPORT PROTEIN"/>
    <property type="match status" value="1"/>
</dbReference>
<dbReference type="PANTHER" id="PTHR42718">
    <property type="entry name" value="MAJOR FACILITATOR SUPERFAMILY MULTIDRUG TRANSPORTER MFSC"/>
    <property type="match status" value="1"/>
</dbReference>
<reference evidence="8 9" key="1">
    <citation type="submission" date="2019-06" db="EMBL/GenBank/DDBJ databases">
        <title>Sequencing the genomes of 1000 actinobacteria strains.</title>
        <authorList>
            <person name="Klenk H.-P."/>
        </authorList>
    </citation>
    <scope>NUCLEOTIDE SEQUENCE [LARGE SCALE GENOMIC DNA]</scope>
    <source>
        <strain evidence="8 9">DSM 43186</strain>
    </source>
</reference>
<feature type="transmembrane region" description="Helical" evidence="6">
    <location>
        <begin position="207"/>
        <end position="226"/>
    </location>
</feature>
<organism evidence="8 9">
    <name type="scientific">Thermopolyspora flexuosa</name>
    <dbReference type="NCBI Taxonomy" id="103836"/>
    <lineage>
        <taxon>Bacteria</taxon>
        <taxon>Bacillati</taxon>
        <taxon>Actinomycetota</taxon>
        <taxon>Actinomycetes</taxon>
        <taxon>Streptosporangiales</taxon>
        <taxon>Streptosporangiaceae</taxon>
        <taxon>Thermopolyspora</taxon>
    </lineage>
</organism>
<dbReference type="CDD" id="cd17321">
    <property type="entry name" value="MFS_MMR_MDR_like"/>
    <property type="match status" value="1"/>
</dbReference>
<dbReference type="OrthoDB" id="9781469at2"/>
<evidence type="ECO:0000256" key="4">
    <source>
        <dbReference type="ARBA" id="ARBA00023136"/>
    </source>
</evidence>
<dbReference type="SUPFAM" id="SSF103473">
    <property type="entry name" value="MFS general substrate transporter"/>
    <property type="match status" value="1"/>
</dbReference>
<feature type="compositionally biased region" description="Basic and acidic residues" evidence="5">
    <location>
        <begin position="580"/>
        <end position="589"/>
    </location>
</feature>
<evidence type="ECO:0000256" key="5">
    <source>
        <dbReference type="SAM" id="MobiDB-lite"/>
    </source>
</evidence>
<evidence type="ECO:0000313" key="9">
    <source>
        <dbReference type="Proteomes" id="UP000319213"/>
    </source>
</evidence>
<dbReference type="GO" id="GO:0022857">
    <property type="term" value="F:transmembrane transporter activity"/>
    <property type="evidence" value="ECO:0007669"/>
    <property type="project" value="InterPro"/>
</dbReference>
<feature type="transmembrane region" description="Helical" evidence="6">
    <location>
        <begin position="339"/>
        <end position="357"/>
    </location>
</feature>
<dbReference type="GO" id="GO:0005886">
    <property type="term" value="C:plasma membrane"/>
    <property type="evidence" value="ECO:0007669"/>
    <property type="project" value="UniProtKB-SubCell"/>
</dbReference>
<keyword evidence="9" id="KW-1185">Reference proteome</keyword>
<dbReference type="InterPro" id="IPR011701">
    <property type="entry name" value="MFS"/>
</dbReference>
<proteinExistence type="predicted"/>
<evidence type="ECO:0000256" key="6">
    <source>
        <dbReference type="SAM" id="Phobius"/>
    </source>
</evidence>
<feature type="transmembrane region" description="Helical" evidence="6">
    <location>
        <begin position="146"/>
        <end position="167"/>
    </location>
</feature>
<feature type="transmembrane region" description="Helical" evidence="6">
    <location>
        <begin position="173"/>
        <end position="195"/>
    </location>
</feature>